<organism evidence="1 2">
    <name type="scientific">Chelonia mydas</name>
    <name type="common">Green sea-turtle</name>
    <name type="synonym">Chelonia agassizi</name>
    <dbReference type="NCBI Taxonomy" id="8469"/>
    <lineage>
        <taxon>Eukaryota</taxon>
        <taxon>Metazoa</taxon>
        <taxon>Chordata</taxon>
        <taxon>Craniata</taxon>
        <taxon>Vertebrata</taxon>
        <taxon>Euteleostomi</taxon>
        <taxon>Archelosauria</taxon>
        <taxon>Testudinata</taxon>
        <taxon>Testudines</taxon>
        <taxon>Cryptodira</taxon>
        <taxon>Durocryptodira</taxon>
        <taxon>Americhelydia</taxon>
        <taxon>Chelonioidea</taxon>
        <taxon>Cheloniidae</taxon>
        <taxon>Chelonia</taxon>
    </lineage>
</organism>
<keyword evidence="2" id="KW-1185">Reference proteome</keyword>
<gene>
    <name evidence="1" type="ORF">UY3_04574</name>
</gene>
<accession>M7BJY9</accession>
<name>M7BJY9_CHEMY</name>
<protein>
    <submittedName>
        <fullName evidence="1">Uncharacterized protein</fullName>
    </submittedName>
</protein>
<evidence type="ECO:0000313" key="2">
    <source>
        <dbReference type="Proteomes" id="UP000031443"/>
    </source>
</evidence>
<proteinExistence type="predicted"/>
<dbReference type="Proteomes" id="UP000031443">
    <property type="component" value="Unassembled WGS sequence"/>
</dbReference>
<reference evidence="2" key="1">
    <citation type="journal article" date="2013" name="Nat. Genet.">
        <title>The draft genomes of soft-shell turtle and green sea turtle yield insights into the development and evolution of the turtle-specific body plan.</title>
        <authorList>
            <person name="Wang Z."/>
            <person name="Pascual-Anaya J."/>
            <person name="Zadissa A."/>
            <person name="Li W."/>
            <person name="Niimura Y."/>
            <person name="Huang Z."/>
            <person name="Li C."/>
            <person name="White S."/>
            <person name="Xiong Z."/>
            <person name="Fang D."/>
            <person name="Wang B."/>
            <person name="Ming Y."/>
            <person name="Chen Y."/>
            <person name="Zheng Y."/>
            <person name="Kuraku S."/>
            <person name="Pignatelli M."/>
            <person name="Herrero J."/>
            <person name="Beal K."/>
            <person name="Nozawa M."/>
            <person name="Li Q."/>
            <person name="Wang J."/>
            <person name="Zhang H."/>
            <person name="Yu L."/>
            <person name="Shigenobu S."/>
            <person name="Wang J."/>
            <person name="Liu J."/>
            <person name="Flicek P."/>
            <person name="Searle S."/>
            <person name="Wang J."/>
            <person name="Kuratani S."/>
            <person name="Yin Y."/>
            <person name="Aken B."/>
            <person name="Zhang G."/>
            <person name="Irie N."/>
        </authorList>
    </citation>
    <scope>NUCLEOTIDE SEQUENCE [LARGE SCALE GENOMIC DNA]</scope>
</reference>
<evidence type="ECO:0000313" key="1">
    <source>
        <dbReference type="EMBL" id="EMP38231.1"/>
    </source>
</evidence>
<sequence>MDPAVPTVANEQSEQFYPKAAPKDQAYNRLDLHGQKAYSTTAFQRRVANIK</sequence>
<dbReference type="EMBL" id="KB520360">
    <property type="protein sequence ID" value="EMP38231.1"/>
    <property type="molecule type" value="Genomic_DNA"/>
</dbReference>
<dbReference type="AlphaFoldDB" id="M7BJY9"/>